<sequence>MVHAHECNRFVSAYVSNPTGWILTPEAMGTLILDGFDTKTSHFICVYGAGEAPHLDGSYGMDGGKRPHPIGNWWIYPMEVGCEIHNLKEKESTKVFMNFWGKSIESGKDYLVGRNFCVVKCAILYK</sequence>
<evidence type="ECO:0000313" key="2">
    <source>
        <dbReference type="Proteomes" id="UP000887116"/>
    </source>
</evidence>
<organism evidence="1 2">
    <name type="scientific">Trichonephila clavata</name>
    <name type="common">Joro spider</name>
    <name type="synonym">Nephila clavata</name>
    <dbReference type="NCBI Taxonomy" id="2740835"/>
    <lineage>
        <taxon>Eukaryota</taxon>
        <taxon>Metazoa</taxon>
        <taxon>Ecdysozoa</taxon>
        <taxon>Arthropoda</taxon>
        <taxon>Chelicerata</taxon>
        <taxon>Arachnida</taxon>
        <taxon>Araneae</taxon>
        <taxon>Araneomorphae</taxon>
        <taxon>Entelegynae</taxon>
        <taxon>Araneoidea</taxon>
        <taxon>Nephilidae</taxon>
        <taxon>Trichonephila</taxon>
    </lineage>
</organism>
<name>A0A8X6EYU0_TRICU</name>
<dbReference type="Proteomes" id="UP000887116">
    <property type="component" value="Unassembled WGS sequence"/>
</dbReference>
<reference evidence="1" key="1">
    <citation type="submission" date="2020-07" db="EMBL/GenBank/DDBJ databases">
        <title>Multicomponent nature underlies the extraordinary mechanical properties of spider dragline silk.</title>
        <authorList>
            <person name="Kono N."/>
            <person name="Nakamura H."/>
            <person name="Mori M."/>
            <person name="Yoshida Y."/>
            <person name="Ohtoshi R."/>
            <person name="Malay A.D."/>
            <person name="Moran D.A.P."/>
            <person name="Tomita M."/>
            <person name="Numata K."/>
            <person name="Arakawa K."/>
        </authorList>
    </citation>
    <scope>NUCLEOTIDE SEQUENCE</scope>
</reference>
<keyword evidence="2" id="KW-1185">Reference proteome</keyword>
<comment type="caution">
    <text evidence="1">The sequence shown here is derived from an EMBL/GenBank/DDBJ whole genome shotgun (WGS) entry which is preliminary data.</text>
</comment>
<protein>
    <submittedName>
        <fullName evidence="1">Uncharacterized protein</fullName>
    </submittedName>
</protein>
<dbReference type="EMBL" id="BMAO01000197">
    <property type="protein sequence ID" value="GFQ65122.1"/>
    <property type="molecule type" value="Genomic_DNA"/>
</dbReference>
<accession>A0A8X6EYU0</accession>
<dbReference type="AlphaFoldDB" id="A0A8X6EYU0"/>
<evidence type="ECO:0000313" key="1">
    <source>
        <dbReference type="EMBL" id="GFQ65122.1"/>
    </source>
</evidence>
<proteinExistence type="predicted"/>
<gene>
    <name evidence="1" type="ORF">TNCT_166851</name>
</gene>
<dbReference type="OrthoDB" id="2579248at2759"/>